<organism evidence="1 2">
    <name type="scientific">Owenia fusiformis</name>
    <name type="common">Polychaete worm</name>
    <dbReference type="NCBI Taxonomy" id="6347"/>
    <lineage>
        <taxon>Eukaryota</taxon>
        <taxon>Metazoa</taxon>
        <taxon>Spiralia</taxon>
        <taxon>Lophotrochozoa</taxon>
        <taxon>Annelida</taxon>
        <taxon>Polychaeta</taxon>
        <taxon>Sedentaria</taxon>
        <taxon>Canalipalpata</taxon>
        <taxon>Sabellida</taxon>
        <taxon>Oweniida</taxon>
        <taxon>Oweniidae</taxon>
        <taxon>Owenia</taxon>
    </lineage>
</organism>
<protein>
    <submittedName>
        <fullName evidence="1">Uncharacterized protein</fullName>
    </submittedName>
</protein>
<keyword evidence="2" id="KW-1185">Reference proteome</keyword>
<comment type="caution">
    <text evidence="1">The sequence shown here is derived from an EMBL/GenBank/DDBJ whole genome shotgun (WGS) entry which is preliminary data.</text>
</comment>
<evidence type="ECO:0000313" key="2">
    <source>
        <dbReference type="Proteomes" id="UP000749559"/>
    </source>
</evidence>
<accession>A0A8S4Q8T3</accession>
<dbReference type="OrthoDB" id="6156512at2759"/>
<name>A0A8S4Q8T3_OWEFU</name>
<evidence type="ECO:0000313" key="1">
    <source>
        <dbReference type="EMBL" id="CAH1802262.1"/>
    </source>
</evidence>
<dbReference type="AlphaFoldDB" id="A0A8S4Q8T3"/>
<proteinExistence type="predicted"/>
<dbReference type="EMBL" id="CAIIXF020000012">
    <property type="protein sequence ID" value="CAH1802262.1"/>
    <property type="molecule type" value="Genomic_DNA"/>
</dbReference>
<dbReference type="Proteomes" id="UP000749559">
    <property type="component" value="Unassembled WGS sequence"/>
</dbReference>
<sequence length="531" mass="59843">IDEWHSTDCDNATPICCCMKSTKPVQEDMHQSIVNLNDAEKAAQGSFEQLLVWGSTRLWQNLSQESKLLETIQKSVDHDPKESLTNQDELIGLATNVFQLDINTDDNILPAVLETLQNIDATVSSNTQAVSDPQLQTGVRGTKPINSQVNELHSNLLSSDDETDSVISMCEPLSTSSSDIEIDNPLFYNGGSFEKSSPSVIENKVGQSNSISLKCPQKLLDSLEYHVHVKSSKDANLQSPVQCSDDVNMEAPEQYSKDFLKSPIEQHSQDVNMFYPIQSSNDVITHSNEYDTLDDMDEMLPRHDQNMDDASVQSDCTSYVIPHIFGLKKHVAPPLLCLHPSPYIGKDDDIGKLKEILDDILIKLGYLNEDTSAYRKVLCGPDNKIGNNLLKLIKSNPKYEVFIAEFPCLHLRKSMINTIFKSYSQAGIVEMLRYLKDDDKADWNKLLSAASIESAQRYVKRLSPSLHMSVMIGFMYSLPPFEASALLNDLRTEKPSHNAKEWQERYDRYIETKKRSRCHILPSSEHDETYG</sequence>
<reference evidence="1" key="1">
    <citation type="submission" date="2022-03" db="EMBL/GenBank/DDBJ databases">
        <authorList>
            <person name="Martin C."/>
        </authorList>
    </citation>
    <scope>NUCLEOTIDE SEQUENCE</scope>
</reference>
<gene>
    <name evidence="1" type="ORF">OFUS_LOCUS25963</name>
</gene>
<feature type="non-terminal residue" evidence="1">
    <location>
        <position position="1"/>
    </location>
</feature>